<protein>
    <submittedName>
        <fullName evidence="1">Uncharacterized protein</fullName>
    </submittedName>
</protein>
<organism evidence="1">
    <name type="scientific">Siphoviridae sp. ct6bU4</name>
    <dbReference type="NCBI Taxonomy" id="2825344"/>
    <lineage>
        <taxon>Viruses</taxon>
        <taxon>Duplodnaviria</taxon>
        <taxon>Heunggongvirae</taxon>
        <taxon>Uroviricota</taxon>
        <taxon>Caudoviricetes</taxon>
    </lineage>
</organism>
<evidence type="ECO:0000313" key="1">
    <source>
        <dbReference type="EMBL" id="DAG03727.1"/>
    </source>
</evidence>
<proteinExistence type="predicted"/>
<accession>A0A8S5VAU9</accession>
<reference evidence="1" key="1">
    <citation type="journal article" date="2021" name="Proc. Natl. Acad. Sci. U.S.A.">
        <title>A Catalog of Tens of Thousands of Viruses from Human Metagenomes Reveals Hidden Associations with Chronic Diseases.</title>
        <authorList>
            <person name="Tisza M.J."/>
            <person name="Buck C.B."/>
        </authorList>
    </citation>
    <scope>NUCLEOTIDE SEQUENCE</scope>
    <source>
        <strain evidence="1">Ct6bU4</strain>
    </source>
</reference>
<sequence>MNWCSVAISLFLCLLVSPLSASIFQVYTL</sequence>
<name>A0A8S5VAU9_9CAUD</name>
<dbReference type="EMBL" id="BK016234">
    <property type="protein sequence ID" value="DAG03727.1"/>
    <property type="molecule type" value="Genomic_DNA"/>
</dbReference>